<gene>
    <name evidence="9" type="ORF">OTK00_001041</name>
</gene>
<evidence type="ECO:0000256" key="6">
    <source>
        <dbReference type="ARBA" id="ARBA00034125"/>
    </source>
</evidence>
<feature type="domain" description="Threonine/serine exporter-like N-terminal" evidence="8">
    <location>
        <begin position="10"/>
        <end position="249"/>
    </location>
</feature>
<name>A0ABY7BSN7_9FIRM</name>
<sequence length="251" mass="27388">MMTSKELIEVALLAGEIMLKNGAETYRVEDTMVRICSKGNLKFNESFVIPTGIVATIVDENDNLLTISKRIKRRTIDLNKISLVNQFSRDFEKYNFTYEKAIKTLNDIQNKKGYSSRLTPFAAALVCCFSSILFGGNILDAISAFFVGLFTQTILNILNSKNLSYFISYIIGGFATATMALITVSYLHIGINLDKIIIGSVMIMTPGVAITNAIRDTIAGDLLSGVARAVEAFLIAIFIATGAGIALSILK</sequence>
<evidence type="ECO:0000256" key="3">
    <source>
        <dbReference type="ARBA" id="ARBA00022692"/>
    </source>
</evidence>
<accession>A0ABY7BSN7</accession>
<organism evidence="9 10">
    <name type="scientific">Caldicellulosiruptor morganii</name>
    <dbReference type="NCBI Taxonomy" id="1387555"/>
    <lineage>
        <taxon>Bacteria</taxon>
        <taxon>Bacillati</taxon>
        <taxon>Bacillota</taxon>
        <taxon>Bacillota incertae sedis</taxon>
        <taxon>Caldicellulosiruptorales</taxon>
        <taxon>Caldicellulosiruptoraceae</taxon>
        <taxon>Caldicellulosiruptor</taxon>
    </lineage>
</organism>
<evidence type="ECO:0000313" key="9">
    <source>
        <dbReference type="EMBL" id="WAM34791.1"/>
    </source>
</evidence>
<feature type="transmembrane region" description="Helical" evidence="7">
    <location>
        <begin position="226"/>
        <end position="250"/>
    </location>
</feature>
<dbReference type="RefSeq" id="WP_052670877.1">
    <property type="nucleotide sequence ID" value="NZ_CP113865.1"/>
</dbReference>
<dbReference type="PANTHER" id="PTHR34390">
    <property type="entry name" value="UPF0442 PROTEIN YJJB-RELATED"/>
    <property type="match status" value="1"/>
</dbReference>
<keyword evidence="5 7" id="KW-0472">Membrane</keyword>
<evidence type="ECO:0000256" key="1">
    <source>
        <dbReference type="ARBA" id="ARBA00004651"/>
    </source>
</evidence>
<reference evidence="9" key="1">
    <citation type="submission" date="2022-12" db="EMBL/GenBank/DDBJ databases">
        <authorList>
            <person name="Bing R.G."/>
            <person name="Willard D.J."/>
            <person name="Manesh M.J.H."/>
            <person name="Laemthong T."/>
            <person name="Crosby J.R."/>
            <person name="Kelly R.M."/>
        </authorList>
    </citation>
    <scope>NUCLEOTIDE SEQUENCE</scope>
    <source>
        <strain evidence="9">DSM 8990</strain>
    </source>
</reference>
<feature type="transmembrane region" description="Helical" evidence="7">
    <location>
        <begin position="196"/>
        <end position="214"/>
    </location>
</feature>
<comment type="subcellular location">
    <subcellularLocation>
        <location evidence="1">Cell membrane</location>
        <topology evidence="1">Multi-pass membrane protein</topology>
    </subcellularLocation>
</comment>
<keyword evidence="2" id="KW-1003">Cell membrane</keyword>
<keyword evidence="3 7" id="KW-0812">Transmembrane</keyword>
<dbReference type="PANTHER" id="PTHR34390:SF2">
    <property type="entry name" value="SUCCINATE TRANSPORTER SUBUNIT YJJP-RELATED"/>
    <property type="match status" value="1"/>
</dbReference>
<dbReference type="Pfam" id="PF06738">
    <property type="entry name" value="ThrE"/>
    <property type="match status" value="1"/>
</dbReference>
<evidence type="ECO:0000256" key="4">
    <source>
        <dbReference type="ARBA" id="ARBA00022989"/>
    </source>
</evidence>
<evidence type="ECO:0000259" key="8">
    <source>
        <dbReference type="Pfam" id="PF06738"/>
    </source>
</evidence>
<feature type="transmembrane region" description="Helical" evidence="7">
    <location>
        <begin position="166"/>
        <end position="189"/>
    </location>
</feature>
<dbReference type="InterPro" id="IPR050539">
    <property type="entry name" value="ThrE_Dicarb/AminoAcid_Exp"/>
</dbReference>
<evidence type="ECO:0000313" key="10">
    <source>
        <dbReference type="Proteomes" id="UP001164909"/>
    </source>
</evidence>
<evidence type="ECO:0000256" key="7">
    <source>
        <dbReference type="SAM" id="Phobius"/>
    </source>
</evidence>
<evidence type="ECO:0000256" key="2">
    <source>
        <dbReference type="ARBA" id="ARBA00022475"/>
    </source>
</evidence>
<evidence type="ECO:0000256" key="5">
    <source>
        <dbReference type="ARBA" id="ARBA00023136"/>
    </source>
</evidence>
<protein>
    <submittedName>
        <fullName evidence="9">Threonine/serine exporter family protein</fullName>
    </submittedName>
</protein>
<feature type="transmembrane region" description="Helical" evidence="7">
    <location>
        <begin position="121"/>
        <end position="146"/>
    </location>
</feature>
<comment type="similarity">
    <text evidence="6">Belongs to the ThrE exporter (TC 2.A.79) family.</text>
</comment>
<keyword evidence="4 7" id="KW-1133">Transmembrane helix</keyword>
<dbReference type="InterPro" id="IPR010619">
    <property type="entry name" value="ThrE-like_N"/>
</dbReference>
<dbReference type="EMBL" id="CP113865">
    <property type="protein sequence ID" value="WAM34791.1"/>
    <property type="molecule type" value="Genomic_DNA"/>
</dbReference>
<dbReference type="Proteomes" id="UP001164909">
    <property type="component" value="Chromosome"/>
</dbReference>
<proteinExistence type="inferred from homology"/>
<keyword evidence="10" id="KW-1185">Reference proteome</keyword>